<dbReference type="EMBL" id="GL349445">
    <property type="protein sequence ID" value="KNC47079.1"/>
    <property type="molecule type" value="Genomic_DNA"/>
</dbReference>
<feature type="transmembrane region" description="Helical" evidence="4">
    <location>
        <begin position="156"/>
        <end position="175"/>
    </location>
</feature>
<evidence type="ECO:0000313" key="6">
    <source>
        <dbReference type="Proteomes" id="UP000054408"/>
    </source>
</evidence>
<organism evidence="5 6">
    <name type="scientific">Thecamonas trahens ATCC 50062</name>
    <dbReference type="NCBI Taxonomy" id="461836"/>
    <lineage>
        <taxon>Eukaryota</taxon>
        <taxon>Apusozoa</taxon>
        <taxon>Apusomonadida</taxon>
        <taxon>Apusomonadidae</taxon>
        <taxon>Thecamonas</taxon>
    </lineage>
</organism>
<reference evidence="5 6" key="1">
    <citation type="submission" date="2010-05" db="EMBL/GenBank/DDBJ databases">
        <title>The Genome Sequence of Thecamonas trahens ATCC 50062.</title>
        <authorList>
            <consortium name="The Broad Institute Genome Sequencing Platform"/>
            <person name="Russ C."/>
            <person name="Cuomo C."/>
            <person name="Shea T."/>
            <person name="Young S.K."/>
            <person name="Zeng Q."/>
            <person name="Koehrsen M."/>
            <person name="Haas B."/>
            <person name="Borodovsky M."/>
            <person name="Guigo R."/>
            <person name="Alvarado L."/>
            <person name="Berlin A."/>
            <person name="Bochicchio J."/>
            <person name="Borenstein D."/>
            <person name="Chapman S."/>
            <person name="Chen Z."/>
            <person name="Freedman E."/>
            <person name="Gellesch M."/>
            <person name="Goldberg J."/>
            <person name="Griggs A."/>
            <person name="Gujja S."/>
            <person name="Heilman E."/>
            <person name="Heiman D."/>
            <person name="Hepburn T."/>
            <person name="Howarth C."/>
            <person name="Jen D."/>
            <person name="Larson L."/>
            <person name="Mehta T."/>
            <person name="Park D."/>
            <person name="Pearson M."/>
            <person name="Roberts A."/>
            <person name="Saif S."/>
            <person name="Shenoy N."/>
            <person name="Sisk P."/>
            <person name="Stolte C."/>
            <person name="Sykes S."/>
            <person name="Thomson T."/>
            <person name="Walk T."/>
            <person name="White J."/>
            <person name="Yandava C."/>
            <person name="Burger G."/>
            <person name="Gray M.W."/>
            <person name="Holland P.W.H."/>
            <person name="King N."/>
            <person name="Lang F.B.F."/>
            <person name="Roger A.J."/>
            <person name="Ruiz-Trillo I."/>
            <person name="Lander E."/>
            <person name="Nusbaum C."/>
        </authorList>
    </citation>
    <scope>NUCLEOTIDE SEQUENCE [LARGE SCALE GENOMIC DNA]</scope>
    <source>
        <strain evidence="5 6">ATCC 50062</strain>
    </source>
</reference>
<dbReference type="AlphaFoldDB" id="A0A0L0D445"/>
<keyword evidence="3 4" id="KW-0472">Membrane</keyword>
<feature type="transmembrane region" description="Helical" evidence="4">
    <location>
        <begin position="25"/>
        <end position="45"/>
    </location>
</feature>
<evidence type="ECO:0000256" key="1">
    <source>
        <dbReference type="ARBA" id="ARBA00022692"/>
    </source>
</evidence>
<keyword evidence="2 4" id="KW-1133">Transmembrane helix</keyword>
<accession>A0A0L0D445</accession>
<evidence type="ECO:0000256" key="3">
    <source>
        <dbReference type="ARBA" id="ARBA00023136"/>
    </source>
</evidence>
<evidence type="ECO:0000256" key="4">
    <source>
        <dbReference type="RuleBase" id="RU367022"/>
    </source>
</evidence>
<keyword evidence="4" id="KW-0186">Copper</keyword>
<comment type="subcellular location">
    <subcellularLocation>
        <location evidence="4">Membrane</location>
        <topology evidence="4">Multi-pass membrane protein</topology>
    </subcellularLocation>
</comment>
<gene>
    <name evidence="5" type="ORF">AMSG_03504</name>
</gene>
<evidence type="ECO:0000313" key="5">
    <source>
        <dbReference type="EMBL" id="KNC47079.1"/>
    </source>
</evidence>
<dbReference type="GO" id="GO:0016020">
    <property type="term" value="C:membrane"/>
    <property type="evidence" value="ECO:0007669"/>
    <property type="project" value="UniProtKB-SubCell"/>
</dbReference>
<sequence length="176" mass="18917">MQMWFTLETSDLGHLLFHGWKVESTGALVFAAAVSAVMAAVFTFVKSWLVPRVDAAARIAAIEASSSRHTRLPPLAGAWAHESVALNRSAAAVYSGADSGRRPLIAGMPGAMVPGMHEPARPFAPWLWQLVRAGTHVLHITIGYAVMLIAMSYSAWLFFAILAGVFVGYLVANLAR</sequence>
<dbReference type="GO" id="GO:0005375">
    <property type="term" value="F:copper ion transmembrane transporter activity"/>
    <property type="evidence" value="ECO:0007669"/>
    <property type="project" value="UniProtKB-UniRule"/>
</dbReference>
<proteinExistence type="inferred from homology"/>
<dbReference type="InterPro" id="IPR007274">
    <property type="entry name" value="Cop_transporter"/>
</dbReference>
<name>A0A0L0D445_THETB</name>
<dbReference type="PANTHER" id="PTHR12483:SF115">
    <property type="entry name" value="COPPER TRANSPORT PROTEIN"/>
    <property type="match status" value="1"/>
</dbReference>
<protein>
    <recommendedName>
        <fullName evidence="4">Copper transport protein</fullName>
    </recommendedName>
</protein>
<comment type="similarity">
    <text evidence="4">Belongs to the copper transporter (Ctr) (TC 1.A.56) family. SLC31A subfamily.</text>
</comment>
<dbReference type="Proteomes" id="UP000054408">
    <property type="component" value="Unassembled WGS sequence"/>
</dbReference>
<dbReference type="Pfam" id="PF04145">
    <property type="entry name" value="Ctr"/>
    <property type="match status" value="1"/>
</dbReference>
<dbReference type="PANTHER" id="PTHR12483">
    <property type="entry name" value="SOLUTE CARRIER FAMILY 31 COPPER TRANSPORTERS"/>
    <property type="match status" value="1"/>
</dbReference>
<evidence type="ECO:0000256" key="2">
    <source>
        <dbReference type="ARBA" id="ARBA00022989"/>
    </source>
</evidence>
<dbReference type="GeneID" id="25563103"/>
<keyword evidence="1 4" id="KW-0812">Transmembrane</keyword>
<keyword evidence="4" id="KW-0813">Transport</keyword>
<feature type="transmembrane region" description="Helical" evidence="4">
    <location>
        <begin position="130"/>
        <end position="150"/>
    </location>
</feature>
<dbReference type="OrthoDB" id="73901at2759"/>
<keyword evidence="6" id="KW-1185">Reference proteome</keyword>
<keyword evidence="4" id="KW-0187">Copper transport</keyword>
<dbReference type="RefSeq" id="XP_013759859.1">
    <property type="nucleotide sequence ID" value="XM_013904405.1"/>
</dbReference>
<keyword evidence="4" id="KW-0406">Ion transport</keyword>